<evidence type="ECO:0000256" key="1">
    <source>
        <dbReference type="SAM" id="MobiDB-lite"/>
    </source>
</evidence>
<dbReference type="EMBL" id="AYUF01000291">
    <property type="protein sequence ID" value="ETK02889.1"/>
    <property type="molecule type" value="Genomic_DNA"/>
</dbReference>
<feature type="region of interest" description="Disordered" evidence="1">
    <location>
        <begin position="169"/>
        <end position="199"/>
    </location>
</feature>
<gene>
    <name evidence="2" type="ORF">N425_01865</name>
</gene>
<feature type="compositionally biased region" description="Basic and acidic residues" evidence="1">
    <location>
        <begin position="169"/>
        <end position="189"/>
    </location>
</feature>
<protein>
    <submittedName>
        <fullName evidence="2">Uncharacterized protein</fullName>
    </submittedName>
</protein>
<dbReference type="AlphaFoldDB" id="W2C6M8"/>
<dbReference type="Proteomes" id="UP000018837">
    <property type="component" value="Unassembled WGS sequence"/>
</dbReference>
<proteinExistence type="predicted"/>
<feature type="region of interest" description="Disordered" evidence="1">
    <location>
        <begin position="25"/>
        <end position="45"/>
    </location>
</feature>
<reference evidence="2 3" key="1">
    <citation type="submission" date="2013-11" db="EMBL/GenBank/DDBJ databases">
        <title>Single cell genomics of uncultured Tannerella BU063 (oral taxon 286).</title>
        <authorList>
            <person name="Beall C.J."/>
            <person name="Campbell A.G."/>
            <person name="Griffen A.L."/>
            <person name="Podar M."/>
            <person name="Leys E.J."/>
        </authorList>
    </citation>
    <scope>NUCLEOTIDE SEQUENCE [LARGE SCALE GENOMIC DNA]</scope>
    <source>
        <strain evidence="2">Cell 2</strain>
    </source>
</reference>
<comment type="caution">
    <text evidence="2">The sequence shown here is derived from an EMBL/GenBank/DDBJ whole genome shotgun (WGS) entry which is preliminary data.</text>
</comment>
<dbReference type="PATRIC" id="fig|1411148.3.peg.157"/>
<evidence type="ECO:0000313" key="3">
    <source>
        <dbReference type="Proteomes" id="UP000018837"/>
    </source>
</evidence>
<evidence type="ECO:0000313" key="2">
    <source>
        <dbReference type="EMBL" id="ETK02889.1"/>
    </source>
</evidence>
<name>W2C6M8_9BACT</name>
<organism evidence="2 3">
    <name type="scientific">Tannerella sp. oral taxon BU063 isolate Cell 2</name>
    <dbReference type="NCBI Taxonomy" id="1411148"/>
    <lineage>
        <taxon>Bacteria</taxon>
        <taxon>Pseudomonadati</taxon>
        <taxon>Bacteroidota</taxon>
        <taxon>Bacteroidia</taxon>
        <taxon>Bacteroidales</taxon>
        <taxon>Tannerellaceae</taxon>
        <taxon>Tannerella</taxon>
    </lineage>
</organism>
<sequence>MTLFLLVTWAILLAILLYDLHRSEQPTRKDTSAGNTSDDASDDGLIGATRTVLPLEGSVKEAGESVCGGTESDDSFAYRNAVAEDEQADEPEVTPEDEAISLLLKEDIEVSTESVTTRELRRLQTAVETPDRLTAEDLDQAKEAAVKLRGTDFMEKLREYASKERERARALDELLRSPSEAPKKSRSNDVEDTAWMAYL</sequence>
<accession>W2C6M8</accession>